<feature type="transmembrane region" description="Helical" evidence="13">
    <location>
        <begin position="6"/>
        <end position="27"/>
    </location>
</feature>
<dbReference type="InterPro" id="IPR050476">
    <property type="entry name" value="Insect_CytP450_Detox"/>
</dbReference>
<organism evidence="14 15">
    <name type="scientific">Pogonomyrmex barbatus</name>
    <name type="common">red harvester ant</name>
    <dbReference type="NCBI Taxonomy" id="144034"/>
    <lineage>
        <taxon>Eukaryota</taxon>
        <taxon>Metazoa</taxon>
        <taxon>Ecdysozoa</taxon>
        <taxon>Arthropoda</taxon>
        <taxon>Hexapoda</taxon>
        <taxon>Insecta</taxon>
        <taxon>Pterygota</taxon>
        <taxon>Neoptera</taxon>
        <taxon>Endopterygota</taxon>
        <taxon>Hymenoptera</taxon>
        <taxon>Apocrita</taxon>
        <taxon>Aculeata</taxon>
        <taxon>Formicoidea</taxon>
        <taxon>Formicidae</taxon>
        <taxon>Myrmicinae</taxon>
        <taxon>Pogonomyrmex</taxon>
    </lineage>
</organism>
<dbReference type="Pfam" id="PF00067">
    <property type="entry name" value="p450"/>
    <property type="match status" value="1"/>
</dbReference>
<gene>
    <name evidence="15" type="primary">LOC105426904</name>
</gene>
<keyword evidence="10" id="KW-0408">Iron</keyword>
<evidence type="ECO:0000256" key="7">
    <source>
        <dbReference type="ARBA" id="ARBA00022824"/>
    </source>
</evidence>
<accession>A0A6I9WXG8</accession>
<proteinExistence type="inferred from homology"/>
<dbReference type="GO" id="GO:0005789">
    <property type="term" value="C:endoplasmic reticulum membrane"/>
    <property type="evidence" value="ECO:0007669"/>
    <property type="project" value="UniProtKB-SubCell"/>
</dbReference>
<comment type="subcellular location">
    <subcellularLocation>
        <location evidence="3">Endoplasmic reticulum membrane</location>
        <topology evidence="3">Peripheral membrane protein</topology>
    </subcellularLocation>
    <subcellularLocation>
        <location evidence="2">Microsome membrane</location>
        <topology evidence="2">Peripheral membrane protein</topology>
    </subcellularLocation>
</comment>
<comment type="cofactor">
    <cofactor evidence="1">
        <name>heme</name>
        <dbReference type="ChEBI" id="CHEBI:30413"/>
    </cofactor>
</comment>
<dbReference type="InterPro" id="IPR001128">
    <property type="entry name" value="Cyt_P450"/>
</dbReference>
<protein>
    <submittedName>
        <fullName evidence="15">Cytochrome P450 6k1-like</fullName>
    </submittedName>
</protein>
<keyword evidence="11" id="KW-0503">Monooxygenase</keyword>
<evidence type="ECO:0000313" key="14">
    <source>
        <dbReference type="Proteomes" id="UP000504615"/>
    </source>
</evidence>
<evidence type="ECO:0000256" key="10">
    <source>
        <dbReference type="ARBA" id="ARBA00023004"/>
    </source>
</evidence>
<dbReference type="GO" id="GO:0016705">
    <property type="term" value="F:oxidoreductase activity, acting on paired donors, with incorporation or reduction of molecular oxygen"/>
    <property type="evidence" value="ECO:0007669"/>
    <property type="project" value="InterPro"/>
</dbReference>
<keyword evidence="6" id="KW-0479">Metal-binding</keyword>
<name>A0A6I9WXG8_9HYME</name>
<evidence type="ECO:0000256" key="12">
    <source>
        <dbReference type="ARBA" id="ARBA00023136"/>
    </source>
</evidence>
<keyword evidence="13" id="KW-1133">Transmembrane helix</keyword>
<keyword evidence="14" id="KW-1185">Reference proteome</keyword>
<reference evidence="15" key="1">
    <citation type="submission" date="2025-08" db="UniProtKB">
        <authorList>
            <consortium name="RefSeq"/>
        </authorList>
    </citation>
    <scope>IDENTIFICATION</scope>
</reference>
<comment type="similarity">
    <text evidence="4">Belongs to the cytochrome P450 family.</text>
</comment>
<dbReference type="GO" id="GO:0020037">
    <property type="term" value="F:heme binding"/>
    <property type="evidence" value="ECO:0007669"/>
    <property type="project" value="InterPro"/>
</dbReference>
<evidence type="ECO:0000256" key="3">
    <source>
        <dbReference type="ARBA" id="ARBA00004406"/>
    </source>
</evidence>
<keyword evidence="7" id="KW-0256">Endoplasmic reticulum</keyword>
<dbReference type="AlphaFoldDB" id="A0A6I9WXG8"/>
<keyword evidence="5" id="KW-0349">Heme</keyword>
<keyword evidence="12 13" id="KW-0472">Membrane</keyword>
<evidence type="ECO:0000256" key="8">
    <source>
        <dbReference type="ARBA" id="ARBA00022848"/>
    </source>
</evidence>
<dbReference type="PANTHER" id="PTHR24292:SF45">
    <property type="entry name" value="CYTOCHROME P450 6G1-RELATED"/>
    <property type="match status" value="1"/>
</dbReference>
<keyword evidence="9" id="KW-0560">Oxidoreductase</keyword>
<evidence type="ECO:0000256" key="11">
    <source>
        <dbReference type="ARBA" id="ARBA00023033"/>
    </source>
</evidence>
<dbReference type="RefSeq" id="XP_011636626.2">
    <property type="nucleotide sequence ID" value="XM_011638324.2"/>
</dbReference>
<dbReference type="PANTHER" id="PTHR24292">
    <property type="entry name" value="CYTOCHROME P450"/>
    <property type="match status" value="1"/>
</dbReference>
<evidence type="ECO:0000256" key="4">
    <source>
        <dbReference type="ARBA" id="ARBA00010617"/>
    </source>
</evidence>
<dbReference type="GO" id="GO:0005506">
    <property type="term" value="F:iron ion binding"/>
    <property type="evidence" value="ECO:0007669"/>
    <property type="project" value="InterPro"/>
</dbReference>
<evidence type="ECO:0000256" key="1">
    <source>
        <dbReference type="ARBA" id="ARBA00001971"/>
    </source>
</evidence>
<evidence type="ECO:0000256" key="9">
    <source>
        <dbReference type="ARBA" id="ARBA00023002"/>
    </source>
</evidence>
<evidence type="ECO:0000256" key="13">
    <source>
        <dbReference type="SAM" id="Phobius"/>
    </source>
</evidence>
<keyword evidence="8" id="KW-0492">Microsome</keyword>
<keyword evidence="13" id="KW-0812">Transmembrane</keyword>
<dbReference type="InterPro" id="IPR036396">
    <property type="entry name" value="Cyt_P450_sf"/>
</dbReference>
<dbReference type="KEGG" id="pbar:105426904"/>
<dbReference type="SUPFAM" id="SSF48264">
    <property type="entry name" value="Cytochrome P450"/>
    <property type="match status" value="1"/>
</dbReference>
<dbReference type="GO" id="GO:0004497">
    <property type="term" value="F:monooxygenase activity"/>
    <property type="evidence" value="ECO:0007669"/>
    <property type="project" value="UniProtKB-KW"/>
</dbReference>
<sequence>MALITNHWSLDGIITLIILIIIVYFYMTRNFKYWQKRGVLEITPIPFMGNFTECLILKKSPGYFLKNIYDQAKGHPYIGFYIFDKPFLLLRDHELIKNILMKDFNTFFDRYASADPSDRIGYATLFSIKNPAWKIIRMKLTPFFTSGKLKKMFGLMLECTKNLEDYLDSLKLKGEGKVIDVKDLSAKLTMNVINSTAYGLDTNPFKDPNFYKYGRMIFNNSYIRSWEILALFFLPNVVRRTRFKLFGKETTIFLRKIFWETITKRMESDTKRNDLIDILVELKKNSSNEDIEGFSKQNSYK</sequence>
<evidence type="ECO:0000256" key="2">
    <source>
        <dbReference type="ARBA" id="ARBA00004174"/>
    </source>
</evidence>
<evidence type="ECO:0000256" key="5">
    <source>
        <dbReference type="ARBA" id="ARBA00022617"/>
    </source>
</evidence>
<dbReference type="Proteomes" id="UP000504615">
    <property type="component" value="Unplaced"/>
</dbReference>
<dbReference type="Gene3D" id="1.10.630.10">
    <property type="entry name" value="Cytochrome P450"/>
    <property type="match status" value="1"/>
</dbReference>
<evidence type="ECO:0000256" key="6">
    <source>
        <dbReference type="ARBA" id="ARBA00022723"/>
    </source>
</evidence>
<dbReference type="GeneID" id="105426904"/>
<evidence type="ECO:0000313" key="15">
    <source>
        <dbReference type="RefSeq" id="XP_011636626.2"/>
    </source>
</evidence>
<dbReference type="OrthoDB" id="2789670at2759"/>